<comment type="caution">
    <text evidence="2">The sequence shown here is derived from an EMBL/GenBank/DDBJ whole genome shotgun (WGS) entry which is preliminary data.</text>
</comment>
<organism evidence="2 3">
    <name type="scientific">Trypanosoma conorhini</name>
    <dbReference type="NCBI Taxonomy" id="83891"/>
    <lineage>
        <taxon>Eukaryota</taxon>
        <taxon>Discoba</taxon>
        <taxon>Euglenozoa</taxon>
        <taxon>Kinetoplastea</taxon>
        <taxon>Metakinetoplastina</taxon>
        <taxon>Trypanosomatida</taxon>
        <taxon>Trypanosomatidae</taxon>
        <taxon>Trypanosoma</taxon>
    </lineage>
</organism>
<feature type="region of interest" description="Disordered" evidence="1">
    <location>
        <begin position="115"/>
        <end position="143"/>
    </location>
</feature>
<dbReference type="EMBL" id="MKKU01000001">
    <property type="protein sequence ID" value="RNF27716.1"/>
    <property type="molecule type" value="Genomic_DNA"/>
</dbReference>
<sequence>MGVPGVKCGRGGHHAHAAACVGGVAGAARLRRRGRAAHGLLRHGGLRLRWGHLRRGTSRPGGAASLSGPGGEYAAGGGGGDPRRAAGRAGGGAPRAAVGSRPACGGVCLAHPRVAPRQRPAAAPERRGVAARGRRGRGRESEVHLRGCGGCGGGAAHVASRAARRRSHAEFHGKRADGRRRLLPLRCAKYSAPPRTGEHGVARPDGGVARRRGGPQRLPAARAGR</sequence>
<evidence type="ECO:0000313" key="3">
    <source>
        <dbReference type="Proteomes" id="UP000284403"/>
    </source>
</evidence>
<keyword evidence="3" id="KW-1185">Reference proteome</keyword>
<evidence type="ECO:0000313" key="2">
    <source>
        <dbReference type="EMBL" id="RNF27716.1"/>
    </source>
</evidence>
<dbReference type="Proteomes" id="UP000284403">
    <property type="component" value="Unassembled WGS sequence"/>
</dbReference>
<dbReference type="GeneID" id="40313711"/>
<evidence type="ECO:0000256" key="1">
    <source>
        <dbReference type="SAM" id="MobiDB-lite"/>
    </source>
</evidence>
<feature type="region of interest" description="Disordered" evidence="1">
    <location>
        <begin position="52"/>
        <end position="96"/>
    </location>
</feature>
<accession>A0A3R7P271</accession>
<proteinExistence type="predicted"/>
<feature type="compositionally biased region" description="Gly residues" evidence="1">
    <location>
        <begin position="68"/>
        <end position="80"/>
    </location>
</feature>
<protein>
    <submittedName>
        <fullName evidence="2">Uncharacterized protein</fullName>
    </submittedName>
</protein>
<feature type="region of interest" description="Disordered" evidence="1">
    <location>
        <begin position="190"/>
        <end position="225"/>
    </location>
</feature>
<dbReference type="RefSeq" id="XP_029232922.1">
    <property type="nucleotide sequence ID" value="XM_029367049.1"/>
</dbReference>
<dbReference type="AlphaFoldDB" id="A0A3R7P271"/>
<gene>
    <name evidence="2" type="ORF">Tco025E_00100</name>
</gene>
<reference evidence="2 3" key="1">
    <citation type="journal article" date="2018" name="BMC Genomics">
        <title>Genomic comparison of Trypanosoma conorhini and Trypanosoma rangeli to Trypanosoma cruzi strains of high and low virulence.</title>
        <authorList>
            <person name="Bradwell K.R."/>
            <person name="Koparde V.N."/>
            <person name="Matveyev A.V."/>
            <person name="Serrano M.G."/>
            <person name="Alves J.M."/>
            <person name="Parikh H."/>
            <person name="Huang B."/>
            <person name="Lee V."/>
            <person name="Espinosa-Alvarez O."/>
            <person name="Ortiz P.A."/>
            <person name="Costa-Martins A.G."/>
            <person name="Teixeira M.M."/>
            <person name="Buck G.A."/>
        </authorList>
    </citation>
    <scope>NUCLEOTIDE SEQUENCE [LARGE SCALE GENOMIC DNA]</scope>
    <source>
        <strain evidence="2 3">025E</strain>
    </source>
</reference>
<name>A0A3R7P271_9TRYP</name>